<evidence type="ECO:0000256" key="2">
    <source>
        <dbReference type="ARBA" id="ARBA00022771"/>
    </source>
</evidence>
<dbReference type="PROSITE" id="PS00518">
    <property type="entry name" value="ZF_RING_1"/>
    <property type="match status" value="1"/>
</dbReference>
<evidence type="ECO:0000259" key="5">
    <source>
        <dbReference type="PROSITE" id="PS50089"/>
    </source>
</evidence>
<dbReference type="GO" id="GO:0008270">
    <property type="term" value="F:zinc ion binding"/>
    <property type="evidence" value="ECO:0007669"/>
    <property type="project" value="UniProtKB-KW"/>
</dbReference>
<sequence>MNTATTTMFECNICCAVFGVHKEDTVCVVPLLILNCTHHICVSCAEAIKKGLTLVCPMCRQENVYGKLLSITKTTIHYVNVPLSNLKRWSINKNNDIDICSFVTDYFKNDIVENGDIFDKDDNEHVTMSKLELEIINNEIQKRTIVSKKLNEKIEKQKRELYKMQCIIKSLKAQSRQIVQQHKEDALPKKGFVAKQLRNGGMKVANVISYVLD</sequence>
<evidence type="ECO:0000256" key="4">
    <source>
        <dbReference type="PROSITE-ProRule" id="PRU00175"/>
    </source>
</evidence>
<proteinExistence type="predicted"/>
<organism evidence="6">
    <name type="scientific">Malacosoma sp. alphabaculovirus</name>
    <dbReference type="NCBI Taxonomy" id="1881632"/>
    <lineage>
        <taxon>Viruses</taxon>
        <taxon>Viruses incertae sedis</taxon>
        <taxon>Naldaviricetes</taxon>
        <taxon>Lefavirales</taxon>
        <taxon>Baculoviridae</taxon>
        <taxon>Alphabaculovirus</taxon>
    </lineage>
</organism>
<evidence type="ECO:0000313" key="6">
    <source>
        <dbReference type="EMBL" id="ANW12247.1"/>
    </source>
</evidence>
<evidence type="ECO:0000256" key="3">
    <source>
        <dbReference type="ARBA" id="ARBA00022833"/>
    </source>
</evidence>
<keyword evidence="1" id="KW-0479">Metal-binding</keyword>
<keyword evidence="2 4" id="KW-0863">Zinc-finger</keyword>
<feature type="domain" description="RING-type" evidence="5">
    <location>
        <begin position="11"/>
        <end position="60"/>
    </location>
</feature>
<accession>A0A1B1V5F9</accession>
<gene>
    <name evidence="6" type="primary">masp1.14</name>
</gene>
<keyword evidence="3" id="KW-0862">Zinc</keyword>
<protein>
    <submittedName>
        <fullName evidence="6">Ac88</fullName>
    </submittedName>
</protein>
<dbReference type="InterPro" id="IPR017907">
    <property type="entry name" value="Znf_RING_CS"/>
</dbReference>
<dbReference type="SUPFAM" id="SSF57850">
    <property type="entry name" value="RING/U-box"/>
    <property type="match status" value="1"/>
</dbReference>
<dbReference type="Gene3D" id="3.30.40.10">
    <property type="entry name" value="Zinc/RING finger domain, C3HC4 (zinc finger)"/>
    <property type="match status" value="1"/>
</dbReference>
<name>A0A1B1V5F9_9ABAC</name>
<reference evidence="6" key="1">
    <citation type="submission" date="2016-01" db="EMBL/GenBank/DDBJ databases">
        <authorList>
            <person name="Oliw E.H."/>
        </authorList>
    </citation>
    <scope>NUCLEOTIDE SEQUENCE</scope>
    <source>
        <strain evidence="6">164</strain>
    </source>
</reference>
<dbReference type="InterPro" id="IPR013083">
    <property type="entry name" value="Znf_RING/FYVE/PHD"/>
</dbReference>
<evidence type="ECO:0000256" key="1">
    <source>
        <dbReference type="ARBA" id="ARBA00022723"/>
    </source>
</evidence>
<dbReference type="InterPro" id="IPR001841">
    <property type="entry name" value="Znf_RING"/>
</dbReference>
<dbReference type="EMBL" id="KU659593">
    <property type="protein sequence ID" value="ANW12247.1"/>
    <property type="molecule type" value="Genomic_DNA"/>
</dbReference>
<dbReference type="PROSITE" id="PS50089">
    <property type="entry name" value="ZF_RING_2"/>
    <property type="match status" value="1"/>
</dbReference>